<keyword evidence="2" id="KW-1185">Reference proteome</keyword>
<sequence>MTSLHERRARGDMIQQLKLKTGINEVSWMNPQVLSSSLSQSGPARGIRGHTRRLSFLENMLGLQILICKRVCGLRNSRTNNKIEYSRSHFGLYWKINRNFPNIFTLVKYIKQQQQEY</sequence>
<name>A0A3M7PY14_BRAPC</name>
<reference evidence="1 2" key="1">
    <citation type="journal article" date="2018" name="Sci. Rep.">
        <title>Genomic signatures of local adaptation to the degree of environmental predictability in rotifers.</title>
        <authorList>
            <person name="Franch-Gras L."/>
            <person name="Hahn C."/>
            <person name="Garcia-Roger E.M."/>
            <person name="Carmona M.J."/>
            <person name="Serra M."/>
            <person name="Gomez A."/>
        </authorList>
    </citation>
    <scope>NUCLEOTIDE SEQUENCE [LARGE SCALE GENOMIC DNA]</scope>
    <source>
        <strain evidence="1">HYR1</strain>
    </source>
</reference>
<proteinExistence type="predicted"/>
<accession>A0A3M7PY14</accession>
<protein>
    <submittedName>
        <fullName evidence="1">Uncharacterized protein</fullName>
    </submittedName>
</protein>
<evidence type="ECO:0000313" key="2">
    <source>
        <dbReference type="Proteomes" id="UP000276133"/>
    </source>
</evidence>
<evidence type="ECO:0000313" key="1">
    <source>
        <dbReference type="EMBL" id="RNA04046.1"/>
    </source>
</evidence>
<organism evidence="1 2">
    <name type="scientific">Brachionus plicatilis</name>
    <name type="common">Marine rotifer</name>
    <name type="synonym">Brachionus muelleri</name>
    <dbReference type="NCBI Taxonomy" id="10195"/>
    <lineage>
        <taxon>Eukaryota</taxon>
        <taxon>Metazoa</taxon>
        <taxon>Spiralia</taxon>
        <taxon>Gnathifera</taxon>
        <taxon>Rotifera</taxon>
        <taxon>Eurotatoria</taxon>
        <taxon>Monogononta</taxon>
        <taxon>Pseudotrocha</taxon>
        <taxon>Ploima</taxon>
        <taxon>Brachionidae</taxon>
        <taxon>Brachionus</taxon>
    </lineage>
</organism>
<dbReference type="Proteomes" id="UP000276133">
    <property type="component" value="Unassembled WGS sequence"/>
</dbReference>
<gene>
    <name evidence="1" type="ORF">BpHYR1_008353</name>
</gene>
<dbReference type="EMBL" id="REGN01008254">
    <property type="protein sequence ID" value="RNA04046.1"/>
    <property type="molecule type" value="Genomic_DNA"/>
</dbReference>
<comment type="caution">
    <text evidence="1">The sequence shown here is derived from an EMBL/GenBank/DDBJ whole genome shotgun (WGS) entry which is preliminary data.</text>
</comment>
<dbReference type="AlphaFoldDB" id="A0A3M7PY14"/>